<feature type="non-terminal residue" evidence="7">
    <location>
        <position position="1"/>
    </location>
</feature>
<evidence type="ECO:0000256" key="5">
    <source>
        <dbReference type="ARBA" id="ARBA00022801"/>
    </source>
</evidence>
<dbReference type="Pfam" id="PF01979">
    <property type="entry name" value="Amidohydro_1"/>
    <property type="match status" value="1"/>
</dbReference>
<evidence type="ECO:0000256" key="3">
    <source>
        <dbReference type="ARBA" id="ARBA00010286"/>
    </source>
</evidence>
<dbReference type="InterPro" id="IPR057744">
    <property type="entry name" value="OTAase-like"/>
</dbReference>
<keyword evidence="5" id="KW-0378">Hydrolase</keyword>
<dbReference type="Gene3D" id="2.30.40.10">
    <property type="entry name" value="Urease, subunit C, domain 1"/>
    <property type="match status" value="1"/>
</dbReference>
<dbReference type="GO" id="GO:0046872">
    <property type="term" value="F:metal ion binding"/>
    <property type="evidence" value="ECO:0007669"/>
    <property type="project" value="UniProtKB-KW"/>
</dbReference>
<evidence type="ECO:0000256" key="2">
    <source>
        <dbReference type="ARBA" id="ARBA00002368"/>
    </source>
</evidence>
<dbReference type="PROSITE" id="PS00482">
    <property type="entry name" value="DIHYDROOROTASE_1"/>
    <property type="match status" value="1"/>
</dbReference>
<dbReference type="PANTHER" id="PTHR43135">
    <property type="entry name" value="ALPHA-D-RIBOSE 1-METHYLPHOSPHONATE 5-TRIPHOSPHATE DIPHOSPHATASE"/>
    <property type="match status" value="1"/>
</dbReference>
<dbReference type="SUPFAM" id="SSF51338">
    <property type="entry name" value="Composite domain of metallo-dependent hydrolases"/>
    <property type="match status" value="2"/>
</dbReference>
<accession>A0A7V8NXG3</accession>
<comment type="caution">
    <text evidence="7">The sequence shown here is derived from an EMBL/GenBank/DDBJ whole genome shotgun (WGS) entry which is preliminary data.</text>
</comment>
<protein>
    <submittedName>
        <fullName evidence="7">Amidohydrolase family protein</fullName>
    </submittedName>
</protein>
<gene>
    <name evidence="7" type="ORF">HRJ53_30160</name>
</gene>
<dbReference type="EMBL" id="JACDQQ010002911">
    <property type="protein sequence ID" value="MBA0089276.1"/>
    <property type="molecule type" value="Genomic_DNA"/>
</dbReference>
<dbReference type="InterPro" id="IPR002195">
    <property type="entry name" value="Dihydroorotase_CS"/>
</dbReference>
<dbReference type="AlphaFoldDB" id="A0A7V8NXG3"/>
<dbReference type="SUPFAM" id="SSF51556">
    <property type="entry name" value="Metallo-dependent hydrolases"/>
    <property type="match status" value="1"/>
</dbReference>
<feature type="domain" description="Amidohydrolase-related" evidence="6">
    <location>
        <begin position="62"/>
        <end position="405"/>
    </location>
</feature>
<evidence type="ECO:0000256" key="1">
    <source>
        <dbReference type="ARBA" id="ARBA00001947"/>
    </source>
</evidence>
<comment type="cofactor">
    <cofactor evidence="1">
        <name>Zn(2+)</name>
        <dbReference type="ChEBI" id="CHEBI:29105"/>
    </cofactor>
</comment>
<keyword evidence="8" id="KW-1185">Reference proteome</keyword>
<name>A0A7V8NXG3_9BACT</name>
<dbReference type="InterPro" id="IPR051781">
    <property type="entry name" value="Metallo-dep_Hydrolase"/>
</dbReference>
<dbReference type="InterPro" id="IPR011059">
    <property type="entry name" value="Metal-dep_hydrolase_composite"/>
</dbReference>
<evidence type="ECO:0000313" key="8">
    <source>
        <dbReference type="Proteomes" id="UP000567293"/>
    </source>
</evidence>
<dbReference type="InterPro" id="IPR006680">
    <property type="entry name" value="Amidohydro-rel"/>
</dbReference>
<dbReference type="CDD" id="cd01299">
    <property type="entry name" value="Met_dep_hydrolase_A"/>
    <property type="match status" value="1"/>
</dbReference>
<proteinExistence type="inferred from homology"/>
<evidence type="ECO:0000259" key="6">
    <source>
        <dbReference type="Pfam" id="PF01979"/>
    </source>
</evidence>
<dbReference type="Proteomes" id="UP000567293">
    <property type="component" value="Unassembled WGS sequence"/>
</dbReference>
<dbReference type="PANTHER" id="PTHR43135:SF3">
    <property type="entry name" value="ALPHA-D-RIBOSE 1-METHYLPHOSPHONATE 5-TRIPHOSPHATE DIPHOSPHATASE"/>
    <property type="match status" value="1"/>
</dbReference>
<evidence type="ECO:0000256" key="4">
    <source>
        <dbReference type="ARBA" id="ARBA00022723"/>
    </source>
</evidence>
<organism evidence="7 8">
    <name type="scientific">Candidatus Acidiferrum panamense</name>
    <dbReference type="NCBI Taxonomy" id="2741543"/>
    <lineage>
        <taxon>Bacteria</taxon>
        <taxon>Pseudomonadati</taxon>
        <taxon>Acidobacteriota</taxon>
        <taxon>Terriglobia</taxon>
        <taxon>Candidatus Acidiferrales</taxon>
        <taxon>Candidatus Acidiferrum</taxon>
    </lineage>
</organism>
<sequence length="413" mass="44379">TGKYLATRDQLVAIRAGGLFDARSGTMLTNQVVIVRGDRITDVGSGLAIPSGANVIDLSNATVMPGMIDAHVHINTGGETEAQRTLIALSNAQIDLAAGFTTVLDMDSRGGYNTVDIRDQINSGRVQGPRMQVAGESLNPRATNYYPDVRTGRFQEGFIENKNVNGPWLARAAVREAKLHGVDWVKIYTTQDFAGTMHMWTPDATLVNSPSLTFEEVQAIVDEAHRLGLKVACHTYGGEGMASCINAGVDAPNHLLELDQDGIKVLLQKRLPFEATLDDLIALEKGDLEATGGRNSRMKLAEQAVRRAVAAGVPIVFGSGATSAAIPHGKQANQFAYYAKWGLTPTQALQTAYLNAAHMLNYGIEKDIGTIEKGKFADIIAVSGNPLADVSEMERVRFVMKGGTVIRNDFAGR</sequence>
<reference evidence="7" key="1">
    <citation type="submission" date="2020-06" db="EMBL/GenBank/DDBJ databases">
        <title>Legume-microbial interactions unlock mineral nutrients during tropical forest succession.</title>
        <authorList>
            <person name="Epihov D.Z."/>
        </authorList>
    </citation>
    <scope>NUCLEOTIDE SEQUENCE [LARGE SCALE GENOMIC DNA]</scope>
    <source>
        <strain evidence="7">Pan2503</strain>
    </source>
</reference>
<evidence type="ECO:0000313" key="7">
    <source>
        <dbReference type="EMBL" id="MBA0089276.1"/>
    </source>
</evidence>
<keyword evidence="4" id="KW-0479">Metal-binding</keyword>
<comment type="function">
    <text evidence="2">Catalyzes the reversible cyclization of carbamoyl aspartate to dihydroorotate.</text>
</comment>
<dbReference type="Gene3D" id="3.20.20.140">
    <property type="entry name" value="Metal-dependent hydrolases"/>
    <property type="match status" value="1"/>
</dbReference>
<comment type="similarity">
    <text evidence="3">Belongs to the metallo-dependent hydrolases superfamily. DHOase family. Class I DHOase subfamily.</text>
</comment>
<dbReference type="GO" id="GO:0016812">
    <property type="term" value="F:hydrolase activity, acting on carbon-nitrogen (but not peptide) bonds, in cyclic amides"/>
    <property type="evidence" value="ECO:0007669"/>
    <property type="project" value="InterPro"/>
</dbReference>
<dbReference type="InterPro" id="IPR032466">
    <property type="entry name" value="Metal_Hydrolase"/>
</dbReference>